<organism evidence="1 2">
    <name type="scientific">Daphnia magna</name>
    <dbReference type="NCBI Taxonomy" id="35525"/>
    <lineage>
        <taxon>Eukaryota</taxon>
        <taxon>Metazoa</taxon>
        <taxon>Ecdysozoa</taxon>
        <taxon>Arthropoda</taxon>
        <taxon>Crustacea</taxon>
        <taxon>Branchiopoda</taxon>
        <taxon>Diplostraca</taxon>
        <taxon>Cladocera</taxon>
        <taxon>Anomopoda</taxon>
        <taxon>Daphniidae</taxon>
        <taxon>Daphnia</taxon>
    </lineage>
</organism>
<dbReference type="Proteomes" id="UP001234178">
    <property type="component" value="Unassembled WGS sequence"/>
</dbReference>
<evidence type="ECO:0000313" key="1">
    <source>
        <dbReference type="EMBL" id="KAK4015554.1"/>
    </source>
</evidence>
<protein>
    <submittedName>
        <fullName evidence="1">Uncharacterized protein</fullName>
    </submittedName>
</protein>
<name>A0ABQ9ZRK3_9CRUS</name>
<evidence type="ECO:0000313" key="2">
    <source>
        <dbReference type="Proteomes" id="UP001234178"/>
    </source>
</evidence>
<dbReference type="EMBL" id="JAOYFB010000005">
    <property type="protein sequence ID" value="KAK4015554.1"/>
    <property type="molecule type" value="Genomic_DNA"/>
</dbReference>
<reference evidence="1 2" key="1">
    <citation type="journal article" date="2023" name="Nucleic Acids Res.">
        <title>The hologenome of Daphnia magna reveals possible DNA methylation and microbiome-mediated evolution of the host genome.</title>
        <authorList>
            <person name="Chaturvedi A."/>
            <person name="Li X."/>
            <person name="Dhandapani V."/>
            <person name="Marshall H."/>
            <person name="Kissane S."/>
            <person name="Cuenca-Cambronero M."/>
            <person name="Asole G."/>
            <person name="Calvet F."/>
            <person name="Ruiz-Romero M."/>
            <person name="Marangio P."/>
            <person name="Guigo R."/>
            <person name="Rago D."/>
            <person name="Mirbahai L."/>
            <person name="Eastwood N."/>
            <person name="Colbourne J.K."/>
            <person name="Zhou J."/>
            <person name="Mallon E."/>
            <person name="Orsini L."/>
        </authorList>
    </citation>
    <scope>NUCLEOTIDE SEQUENCE [LARGE SCALE GENOMIC DNA]</scope>
    <source>
        <strain evidence="1">LRV0_1</strain>
    </source>
</reference>
<proteinExistence type="predicted"/>
<keyword evidence="2" id="KW-1185">Reference proteome</keyword>
<comment type="caution">
    <text evidence="1">The sequence shown here is derived from an EMBL/GenBank/DDBJ whole genome shotgun (WGS) entry which is preliminary data.</text>
</comment>
<gene>
    <name evidence="1" type="ORF">OUZ56_030528</name>
</gene>
<accession>A0ABQ9ZRK3</accession>
<sequence>MEEIYVELTFILSSGSDVSEYTLTNFHKSVKGNGVSRLQRNNYSLVCIQGSFRKRYIRSSSIHQSGRF</sequence>